<keyword evidence="2" id="KW-1185">Reference proteome</keyword>
<reference evidence="1 2" key="1">
    <citation type="submission" date="2015-06" db="EMBL/GenBank/DDBJ databases">
        <authorList>
            <person name="Bond A.M."/>
            <person name="Lara A."/>
            <person name="Barnett S.E."/>
            <person name="Bhuiyan S."/>
            <person name="Layton S.R."/>
            <person name="Donegan-Quick R."/>
            <person name="Benjamin R.C."/>
            <person name="Hughes L.E."/>
            <person name="Bradley K.W."/>
            <person name="Asai D.J."/>
            <person name="Bowman C.A."/>
            <person name="Russell D.A."/>
            <person name="Pope W.H."/>
            <person name="Jacobs-Sera D."/>
            <person name="Hendrix R.W."/>
            <person name="Hatfull G.F."/>
        </authorList>
    </citation>
    <scope>NUCLEOTIDE SEQUENCE [LARGE SCALE GENOMIC DNA]</scope>
</reference>
<dbReference type="InterPro" id="IPR039452">
    <property type="entry name" value="DUF5403"/>
</dbReference>
<dbReference type="Proteomes" id="UP000230189">
    <property type="component" value="Segment"/>
</dbReference>
<protein>
    <submittedName>
        <fullName evidence="1">Uncharacterized protein</fullName>
    </submittedName>
</protein>
<dbReference type="EMBL" id="KT124227">
    <property type="protein sequence ID" value="AKY03395.1"/>
    <property type="molecule type" value="Genomic_DNA"/>
</dbReference>
<accession>A0A0K1Y8G0</accession>
<evidence type="ECO:0000313" key="2">
    <source>
        <dbReference type="Proteomes" id="UP000230189"/>
    </source>
</evidence>
<name>A0A0K1Y8G0_9CAUD</name>
<dbReference type="Pfam" id="PF17395">
    <property type="entry name" value="DUF5403"/>
    <property type="match status" value="1"/>
</dbReference>
<evidence type="ECO:0000313" key="1">
    <source>
        <dbReference type="EMBL" id="AKY03395.1"/>
    </source>
</evidence>
<sequence length="132" mass="15034">MAYVKSKVGRYKIEDFIALNDAVVHELDNRTFEIAVRAEGYLAEHQDYDDDSDAHSYIDVERGRIDRYVVLNDERGQNAALSIEYGRAAYEVEREDENGNTYTEEVGAMPGLYVLARASNLPKKRKGKVILD</sequence>
<proteinExistence type="predicted"/>
<gene>
    <name evidence="1" type="ORF">SEA_AARONOCOLUS_13</name>
</gene>
<organism evidence="1 2">
    <name type="scientific">Streptomyces phage Aaronocolus</name>
    <dbReference type="NCBI Taxonomy" id="1690426"/>
    <lineage>
        <taxon>Viruses</taxon>
        <taxon>Duplodnaviria</taxon>
        <taxon>Heunggongvirae</taxon>
        <taxon>Uroviricota</taxon>
        <taxon>Caudoviricetes</taxon>
        <taxon>Arquatrovirinae</taxon>
        <taxon>Likavirus</taxon>
        <taxon>Likavirus aaronocolus</taxon>
    </lineage>
</organism>